<gene>
    <name evidence="2" type="ORF">I3842_09G121400</name>
</gene>
<proteinExistence type="predicted"/>
<dbReference type="EMBL" id="CM031833">
    <property type="protein sequence ID" value="KAG6695921.1"/>
    <property type="molecule type" value="Genomic_DNA"/>
</dbReference>
<evidence type="ECO:0000313" key="2">
    <source>
        <dbReference type="EMBL" id="KAG6695921.1"/>
    </source>
</evidence>
<evidence type="ECO:0000256" key="1">
    <source>
        <dbReference type="SAM" id="Phobius"/>
    </source>
</evidence>
<dbReference type="PANTHER" id="PTHR36350">
    <property type="entry name" value="TRANSMEMBRANE PROTEIN"/>
    <property type="match status" value="1"/>
</dbReference>
<keyword evidence="1" id="KW-0812">Transmembrane</keyword>
<dbReference type="AlphaFoldDB" id="A0A922E505"/>
<sequence length="267" mass="30764">MGSFFNYLKGKSTKRAMIVIATPFVTFAGIFMGYWAFTNLHRKGKPKIERLPTRSMAVGALHGGKLALQRLVDYHETHDNAASLHNAETELEDLLKDEQPDLMQLQRTVAKLEMSGKEEESVAILEKAVENAQKEKKHEAYEIEMLLVEMLIYKGDFEKALNCECLKHEEISDARRPLYKAIIYTMLGNYEKQAKKCWGDFKDIQRNLQWPPSLKESQVDMRASSINNFEEFEKVVKFLKDHIHEAQAQRMAQKDIIYEPTPAAPLQ</sequence>
<accession>A0A922E505</accession>
<reference evidence="2" key="1">
    <citation type="submission" date="2021-01" db="EMBL/GenBank/DDBJ databases">
        <authorList>
            <person name="Lovell J.T."/>
            <person name="Bentley N."/>
            <person name="Bhattarai G."/>
            <person name="Jenkins J.W."/>
            <person name="Sreedasyam A."/>
            <person name="Alarcon Y."/>
            <person name="Bock C."/>
            <person name="Boston L."/>
            <person name="Carlson J."/>
            <person name="Cervantes K."/>
            <person name="Clermont K."/>
            <person name="Krom N."/>
            <person name="Kubenka K."/>
            <person name="Mamidi S."/>
            <person name="Mattison C."/>
            <person name="Monteros M."/>
            <person name="Pisani C."/>
            <person name="Plott C."/>
            <person name="Rajasekar S."/>
            <person name="Rhein H.S."/>
            <person name="Rohla C."/>
            <person name="Song M."/>
            <person name="Hilaire R.S."/>
            <person name="Shu S."/>
            <person name="Wells L."/>
            <person name="Wang X."/>
            <person name="Webber J."/>
            <person name="Heerema R.J."/>
            <person name="Klein P."/>
            <person name="Conner P."/>
            <person name="Grauke L."/>
            <person name="Grimwood J."/>
            <person name="Schmutz J."/>
            <person name="Randall J.J."/>
        </authorList>
    </citation>
    <scope>NUCLEOTIDE SEQUENCE</scope>
    <source>
        <tissue evidence="2">Leaf</tissue>
    </source>
</reference>
<comment type="caution">
    <text evidence="2">The sequence shown here is derived from an EMBL/GenBank/DDBJ whole genome shotgun (WGS) entry which is preliminary data.</text>
</comment>
<name>A0A922E505_CARIL</name>
<feature type="transmembrane region" description="Helical" evidence="1">
    <location>
        <begin position="16"/>
        <end position="37"/>
    </location>
</feature>
<dbReference type="OrthoDB" id="1425929at2759"/>
<keyword evidence="1" id="KW-1133">Transmembrane helix</keyword>
<organism evidence="2 3">
    <name type="scientific">Carya illinoinensis</name>
    <name type="common">Pecan</name>
    <dbReference type="NCBI Taxonomy" id="32201"/>
    <lineage>
        <taxon>Eukaryota</taxon>
        <taxon>Viridiplantae</taxon>
        <taxon>Streptophyta</taxon>
        <taxon>Embryophyta</taxon>
        <taxon>Tracheophyta</taxon>
        <taxon>Spermatophyta</taxon>
        <taxon>Magnoliopsida</taxon>
        <taxon>eudicotyledons</taxon>
        <taxon>Gunneridae</taxon>
        <taxon>Pentapetalae</taxon>
        <taxon>rosids</taxon>
        <taxon>fabids</taxon>
        <taxon>Fagales</taxon>
        <taxon>Juglandaceae</taxon>
        <taxon>Carya</taxon>
    </lineage>
</organism>
<protein>
    <submittedName>
        <fullName evidence="2">Uncharacterized protein</fullName>
    </submittedName>
</protein>
<dbReference type="Proteomes" id="UP000811246">
    <property type="component" value="Chromosome 9"/>
</dbReference>
<keyword evidence="1" id="KW-0472">Membrane</keyword>
<evidence type="ECO:0000313" key="3">
    <source>
        <dbReference type="Proteomes" id="UP000811246"/>
    </source>
</evidence>
<dbReference type="PANTHER" id="PTHR36350:SF3">
    <property type="entry name" value="TRANSMEMBRANE PROTEIN"/>
    <property type="match status" value="1"/>
</dbReference>